<feature type="transmembrane region" description="Helical" evidence="1">
    <location>
        <begin position="47"/>
        <end position="69"/>
    </location>
</feature>
<evidence type="ECO:0000256" key="1">
    <source>
        <dbReference type="SAM" id="Phobius"/>
    </source>
</evidence>
<sequence length="130" mass="14273">MSGPYRTELIPQEVKTARLLMRIQAAVGLLGLVLYISLISAQADSRWFSLLPPSSIFILAPLVLLVVLAAKCSARKKWVRITAFATEGFVSLAELLFLFGSWLGALPGLILGGTAIFWLTRPAARAWFNR</sequence>
<name>A0A239P6A2_9ACTN</name>
<keyword evidence="3" id="KW-1185">Reference proteome</keyword>
<evidence type="ECO:0000313" key="2">
    <source>
        <dbReference type="EMBL" id="SNT62560.1"/>
    </source>
</evidence>
<feature type="transmembrane region" description="Helical" evidence="1">
    <location>
        <begin position="105"/>
        <end position="124"/>
    </location>
</feature>
<keyword evidence="1" id="KW-0472">Membrane</keyword>
<dbReference type="AlphaFoldDB" id="A0A239P6A2"/>
<proteinExistence type="predicted"/>
<organism evidence="2 3">
    <name type="scientific">Streptosporangium subroseum</name>
    <dbReference type="NCBI Taxonomy" id="106412"/>
    <lineage>
        <taxon>Bacteria</taxon>
        <taxon>Bacillati</taxon>
        <taxon>Actinomycetota</taxon>
        <taxon>Actinomycetes</taxon>
        <taxon>Streptosporangiales</taxon>
        <taxon>Streptosporangiaceae</taxon>
        <taxon>Streptosporangium</taxon>
    </lineage>
</organism>
<keyword evidence="1" id="KW-1133">Transmembrane helix</keyword>
<dbReference type="EMBL" id="FZOD01000092">
    <property type="protein sequence ID" value="SNT62560.1"/>
    <property type="molecule type" value="Genomic_DNA"/>
</dbReference>
<reference evidence="2 3" key="1">
    <citation type="submission" date="2017-06" db="EMBL/GenBank/DDBJ databases">
        <authorList>
            <person name="Kim H.J."/>
            <person name="Triplett B.A."/>
        </authorList>
    </citation>
    <scope>NUCLEOTIDE SEQUENCE [LARGE SCALE GENOMIC DNA]</scope>
    <source>
        <strain evidence="2 3">CGMCC 4.2132</strain>
    </source>
</reference>
<dbReference type="Proteomes" id="UP000198282">
    <property type="component" value="Unassembled WGS sequence"/>
</dbReference>
<evidence type="ECO:0000313" key="3">
    <source>
        <dbReference type="Proteomes" id="UP000198282"/>
    </source>
</evidence>
<protein>
    <submittedName>
        <fullName evidence="2">Uncharacterized protein</fullName>
    </submittedName>
</protein>
<gene>
    <name evidence="2" type="ORF">SAMN05216276_10927</name>
</gene>
<accession>A0A239P6A2</accession>
<keyword evidence="1" id="KW-0812">Transmembrane</keyword>
<feature type="transmembrane region" description="Helical" evidence="1">
    <location>
        <begin position="20"/>
        <end position="41"/>
    </location>
</feature>